<keyword evidence="2" id="KW-1185">Reference proteome</keyword>
<dbReference type="Proteomes" id="UP001055811">
    <property type="component" value="Linkage Group LG01"/>
</dbReference>
<protein>
    <submittedName>
        <fullName evidence="1">Uncharacterized protein</fullName>
    </submittedName>
</protein>
<reference evidence="2" key="1">
    <citation type="journal article" date="2022" name="Mol. Ecol. Resour.">
        <title>The genomes of chicory, endive, great burdock and yacon provide insights into Asteraceae palaeo-polyploidization history and plant inulin production.</title>
        <authorList>
            <person name="Fan W."/>
            <person name="Wang S."/>
            <person name="Wang H."/>
            <person name="Wang A."/>
            <person name="Jiang F."/>
            <person name="Liu H."/>
            <person name="Zhao H."/>
            <person name="Xu D."/>
            <person name="Zhang Y."/>
        </authorList>
    </citation>
    <scope>NUCLEOTIDE SEQUENCE [LARGE SCALE GENOMIC DNA]</scope>
    <source>
        <strain evidence="2">cv. Punajuju</strain>
    </source>
</reference>
<accession>A0ACB9GZQ9</accession>
<reference evidence="1 2" key="2">
    <citation type="journal article" date="2022" name="Mol. Ecol. Resour.">
        <title>The genomes of chicory, endive, great burdock and yacon provide insights into Asteraceae paleo-polyploidization history and plant inulin production.</title>
        <authorList>
            <person name="Fan W."/>
            <person name="Wang S."/>
            <person name="Wang H."/>
            <person name="Wang A."/>
            <person name="Jiang F."/>
            <person name="Liu H."/>
            <person name="Zhao H."/>
            <person name="Xu D."/>
            <person name="Zhang Y."/>
        </authorList>
    </citation>
    <scope>NUCLEOTIDE SEQUENCE [LARGE SCALE GENOMIC DNA]</scope>
    <source>
        <strain evidence="2">cv. Punajuju</strain>
        <tissue evidence="1">Leaves</tissue>
    </source>
</reference>
<dbReference type="EMBL" id="CM042009">
    <property type="protein sequence ID" value="KAI3788202.1"/>
    <property type="molecule type" value="Genomic_DNA"/>
</dbReference>
<proteinExistence type="predicted"/>
<sequence>MAQVSNMKKTSILAVIAVALSAASTVSAQGPAPSPDAGAAFSLPTSGVLDKAQLLDIVTKSAKHLIGANVVIHMKASKNDDESTQIDSILHGVDAVLGYITKEVPKGKL</sequence>
<gene>
    <name evidence="1" type="ORF">L2E82_00939</name>
</gene>
<name>A0ACB9GZQ9_CICIN</name>
<comment type="caution">
    <text evidence="1">The sequence shown here is derived from an EMBL/GenBank/DDBJ whole genome shotgun (WGS) entry which is preliminary data.</text>
</comment>
<evidence type="ECO:0000313" key="2">
    <source>
        <dbReference type="Proteomes" id="UP001055811"/>
    </source>
</evidence>
<organism evidence="1 2">
    <name type="scientific">Cichorium intybus</name>
    <name type="common">Chicory</name>
    <dbReference type="NCBI Taxonomy" id="13427"/>
    <lineage>
        <taxon>Eukaryota</taxon>
        <taxon>Viridiplantae</taxon>
        <taxon>Streptophyta</taxon>
        <taxon>Embryophyta</taxon>
        <taxon>Tracheophyta</taxon>
        <taxon>Spermatophyta</taxon>
        <taxon>Magnoliopsida</taxon>
        <taxon>eudicotyledons</taxon>
        <taxon>Gunneridae</taxon>
        <taxon>Pentapetalae</taxon>
        <taxon>asterids</taxon>
        <taxon>campanulids</taxon>
        <taxon>Asterales</taxon>
        <taxon>Asteraceae</taxon>
        <taxon>Cichorioideae</taxon>
        <taxon>Cichorieae</taxon>
        <taxon>Cichoriinae</taxon>
        <taxon>Cichorium</taxon>
    </lineage>
</organism>
<evidence type="ECO:0000313" key="1">
    <source>
        <dbReference type="EMBL" id="KAI3788202.1"/>
    </source>
</evidence>